<gene>
    <name evidence="1" type="ORF">GCM10010995_21920</name>
</gene>
<evidence type="ECO:0000313" key="2">
    <source>
        <dbReference type="Proteomes" id="UP000636949"/>
    </source>
</evidence>
<dbReference type="AlphaFoldDB" id="A0A8J2Z681"/>
<reference evidence="1" key="2">
    <citation type="submission" date="2020-09" db="EMBL/GenBank/DDBJ databases">
        <authorList>
            <person name="Sun Q."/>
            <person name="Zhou Y."/>
        </authorList>
    </citation>
    <scope>NUCLEOTIDE SEQUENCE</scope>
    <source>
        <strain evidence="1">CGMCC 1.15758</strain>
    </source>
</reference>
<dbReference type="EMBL" id="BMJS01000029">
    <property type="protein sequence ID" value="GGG04043.1"/>
    <property type="molecule type" value="Genomic_DNA"/>
</dbReference>
<organism evidence="1 2">
    <name type="scientific">Cysteiniphilum litorale</name>
    <dbReference type="NCBI Taxonomy" id="2056700"/>
    <lineage>
        <taxon>Bacteria</taxon>
        <taxon>Pseudomonadati</taxon>
        <taxon>Pseudomonadota</taxon>
        <taxon>Gammaproteobacteria</taxon>
        <taxon>Thiotrichales</taxon>
        <taxon>Fastidiosibacteraceae</taxon>
        <taxon>Cysteiniphilum</taxon>
    </lineage>
</organism>
<sequence length="108" mass="12182">MSLIVEFYPGVESNVLELPDKLQAKMLRLFDLVEEHGAQLGEPHTKALSNGLFELRAKALEGIARSIFCYVDGKKIIVLHVFVKKTQKTPKKELEVAISRMKEVKSES</sequence>
<dbReference type="OrthoDB" id="3233388at2"/>
<dbReference type="Pfam" id="PF05973">
    <property type="entry name" value="Gp49"/>
    <property type="match status" value="1"/>
</dbReference>
<protein>
    <submittedName>
        <fullName evidence="1">Bacteriophage protein</fullName>
    </submittedName>
</protein>
<name>A0A8J2Z681_9GAMM</name>
<comment type="caution">
    <text evidence="1">The sequence shown here is derived from an EMBL/GenBank/DDBJ whole genome shotgun (WGS) entry which is preliminary data.</text>
</comment>
<dbReference type="InterPro" id="IPR009241">
    <property type="entry name" value="HigB-like"/>
</dbReference>
<accession>A0A8J2Z681</accession>
<evidence type="ECO:0000313" key="1">
    <source>
        <dbReference type="EMBL" id="GGG04043.1"/>
    </source>
</evidence>
<keyword evidence="2" id="KW-1185">Reference proteome</keyword>
<proteinExistence type="predicted"/>
<dbReference type="Proteomes" id="UP000636949">
    <property type="component" value="Unassembled WGS sequence"/>
</dbReference>
<reference evidence="1" key="1">
    <citation type="journal article" date="2014" name="Int. J. Syst. Evol. Microbiol.">
        <title>Complete genome sequence of Corynebacterium casei LMG S-19264T (=DSM 44701T), isolated from a smear-ripened cheese.</title>
        <authorList>
            <consortium name="US DOE Joint Genome Institute (JGI-PGF)"/>
            <person name="Walter F."/>
            <person name="Albersmeier A."/>
            <person name="Kalinowski J."/>
            <person name="Ruckert C."/>
        </authorList>
    </citation>
    <scope>NUCLEOTIDE SEQUENCE</scope>
    <source>
        <strain evidence="1">CGMCC 1.15758</strain>
    </source>
</reference>
<dbReference type="RefSeq" id="WP_117003487.1">
    <property type="nucleotide sequence ID" value="NZ_BMJS01000029.1"/>
</dbReference>